<feature type="region of interest" description="Disordered" evidence="3">
    <location>
        <begin position="1105"/>
        <end position="1124"/>
    </location>
</feature>
<evidence type="ECO:0000259" key="4">
    <source>
        <dbReference type="PROSITE" id="PS50067"/>
    </source>
</evidence>
<dbReference type="PANTHER" id="PTHR24115">
    <property type="entry name" value="KINESIN-RELATED"/>
    <property type="match status" value="1"/>
</dbReference>
<gene>
    <name evidence="5" type="ORF">JKP88DRAFT_260575</name>
</gene>
<evidence type="ECO:0000313" key="5">
    <source>
        <dbReference type="EMBL" id="KAG5185114.1"/>
    </source>
</evidence>
<dbReference type="OrthoDB" id="62798at2759"/>
<reference evidence="5" key="1">
    <citation type="submission" date="2021-02" db="EMBL/GenBank/DDBJ databases">
        <title>First Annotated Genome of the Yellow-green Alga Tribonema minus.</title>
        <authorList>
            <person name="Mahan K.M."/>
        </authorList>
    </citation>
    <scope>NUCLEOTIDE SEQUENCE</scope>
    <source>
        <strain evidence="5">UTEX B ZZ1240</strain>
    </source>
</reference>
<evidence type="ECO:0000313" key="6">
    <source>
        <dbReference type="Proteomes" id="UP000664859"/>
    </source>
</evidence>
<dbReference type="Proteomes" id="UP000664859">
    <property type="component" value="Unassembled WGS sequence"/>
</dbReference>
<feature type="compositionally biased region" description="Low complexity" evidence="3">
    <location>
        <begin position="1105"/>
        <end position="1117"/>
    </location>
</feature>
<keyword evidence="1" id="KW-0547">Nucleotide-binding</keyword>
<dbReference type="InterPro" id="IPR036961">
    <property type="entry name" value="Kinesin_motor_dom_sf"/>
</dbReference>
<dbReference type="Pfam" id="PF00225">
    <property type="entry name" value="Kinesin"/>
    <property type="match status" value="1"/>
</dbReference>
<comment type="caution">
    <text evidence="5">The sequence shown here is derived from an EMBL/GenBank/DDBJ whole genome shotgun (WGS) entry which is preliminary data.</text>
</comment>
<feature type="region of interest" description="Disordered" evidence="3">
    <location>
        <begin position="1007"/>
        <end position="1040"/>
    </location>
</feature>
<protein>
    <submittedName>
        <fullName evidence="5">P-loop containing nucleoside triphosphate hydrolase protein</fullName>
    </submittedName>
</protein>
<keyword evidence="2" id="KW-0175">Coiled coil</keyword>
<sequence length="1124" mass="120693">MSVSIKVAIRCRPFTIDDKLGVHLLQNSDEAGEINLLNSDYSTNRFSFNWAWWSAYGYQRHIQSNNAEGDAMPLVNQQDVYNQCGLKIKTDLMEGNAVVLFAYGLSGSGKTFTVFGPDAPDIPEAWFKHSEPHPLWGIFPRLAYEIFAERKDGWKVTMKYFQNVVDTVRDLLSPMGEEKQYKAGMRKDPDGFMDIEWCSSKVLNSWDDLRHNFMEANAKKAIAPTQFNHQSTRGHCIMTLEVEMPHPDNPAMKQKGRVYVCDLAGTEPAGDIVYALYEKQVFPNGEIEHKYLGPHQDQRKTKELQAQGMKINLSLSEMAQFFMKMAEAVMAKKLKPGSSIPGCNSYFLCKYLKDTMLQARTYLFCAIRPELTYQNYTFSTLGFAKNASVVKLQPKKAMVAASPAERKLMQELEAMKAMFDQLREENMKLLSSGGGGAAGGGGGGGGGGDDTSALQAMLAAKQAELQAMEARMMAQQKEEYGRRGICLSHFERDTPHPHFVNVDEDPFRANRFIYMLNRPRTVFGPNGDIKPLALTIVRDHCTIMLSEREEAAATASADAAAAEPPPQVSAAAAAEGEAPPPGEDVVAPLPQGASPPPPQLVKVQHLELQAGKGATYHNGRLLEEGQRVSLAPFDRAAWQMVDREILDLLPKTKEAKSIVRLMDRDSLTFDVALQRMEDNLGVPKVKVKVENTGPDGVNNILLDPMDFLRGFSVLKDELVHLRTAKENGREYALDALHDPVRLLFDNTFKFGTSVMFPEFMLYNLPTEPDERSLDIKLVSAGYDNVGALEVEWRPLAGPDDDGTGAIPDVDDPEDLIGRPWTYRVTIRGATALPIMVSACFVQYEFFDGGGGGGGAPFTTETVEADTHSPRLDYACVHNVARVTPAFIAWLRRPLQFCVWVSPHVAPPRAPVSTVNPAVLPTGGALALSASTVFGETFAPGGGGGARRRSSGGIFGGGAAAPPSPIAEEDVVAVPRAELGALKGELAAAQLKIVALEREVTALRAAAAAGGGGSGGGASAAAAAPPRKSLHQHMRVDTSGSVSAAAATAAAAEAAAAAVEAPASPGGTRGSARPSSASPRSRLSAAKAMDAALAAGDSEAAAVAAAAPHSRGSASPRAVAAEGGA</sequence>
<dbReference type="AlphaFoldDB" id="A0A835Z2N0"/>
<dbReference type="InterPro" id="IPR001752">
    <property type="entry name" value="Kinesin_motor_dom"/>
</dbReference>
<feature type="domain" description="Kinesin motor" evidence="4">
    <location>
        <begin position="4"/>
        <end position="267"/>
    </location>
</feature>
<feature type="region of interest" description="Disordered" evidence="3">
    <location>
        <begin position="1059"/>
        <end position="1087"/>
    </location>
</feature>
<proteinExistence type="inferred from homology"/>
<feature type="compositionally biased region" description="Gly residues" evidence="3">
    <location>
        <begin position="432"/>
        <end position="449"/>
    </location>
</feature>
<dbReference type="InterPro" id="IPR027640">
    <property type="entry name" value="Kinesin-like_fam"/>
</dbReference>
<keyword evidence="1" id="KW-0505">Motor protein</keyword>
<dbReference type="SMART" id="SM00129">
    <property type="entry name" value="KISc"/>
    <property type="match status" value="1"/>
</dbReference>
<dbReference type="GO" id="GO:0005871">
    <property type="term" value="C:kinesin complex"/>
    <property type="evidence" value="ECO:0007669"/>
    <property type="project" value="TreeGrafter"/>
</dbReference>
<dbReference type="GO" id="GO:0005874">
    <property type="term" value="C:microtubule"/>
    <property type="evidence" value="ECO:0007669"/>
    <property type="project" value="TreeGrafter"/>
</dbReference>
<dbReference type="Gene3D" id="3.40.850.10">
    <property type="entry name" value="Kinesin motor domain"/>
    <property type="match status" value="1"/>
</dbReference>
<keyword evidence="5" id="KW-0378">Hydrolase</keyword>
<feature type="region of interest" description="Disordered" evidence="3">
    <location>
        <begin position="431"/>
        <end position="450"/>
    </location>
</feature>
<organism evidence="5 6">
    <name type="scientific">Tribonema minus</name>
    <dbReference type="NCBI Taxonomy" id="303371"/>
    <lineage>
        <taxon>Eukaryota</taxon>
        <taxon>Sar</taxon>
        <taxon>Stramenopiles</taxon>
        <taxon>Ochrophyta</taxon>
        <taxon>PX clade</taxon>
        <taxon>Xanthophyceae</taxon>
        <taxon>Tribonematales</taxon>
        <taxon>Tribonemataceae</taxon>
        <taxon>Tribonema</taxon>
    </lineage>
</organism>
<feature type="region of interest" description="Disordered" evidence="3">
    <location>
        <begin position="554"/>
        <end position="599"/>
    </location>
</feature>
<feature type="compositionally biased region" description="Low complexity" evidence="3">
    <location>
        <begin position="554"/>
        <end position="577"/>
    </location>
</feature>
<keyword evidence="6" id="KW-1185">Reference proteome</keyword>
<dbReference type="GO" id="GO:0003777">
    <property type="term" value="F:microtubule motor activity"/>
    <property type="evidence" value="ECO:0007669"/>
    <property type="project" value="InterPro"/>
</dbReference>
<dbReference type="GO" id="GO:0016887">
    <property type="term" value="F:ATP hydrolysis activity"/>
    <property type="evidence" value="ECO:0007669"/>
    <property type="project" value="TreeGrafter"/>
</dbReference>
<feature type="coiled-coil region" evidence="2">
    <location>
        <begin position="978"/>
        <end position="1005"/>
    </location>
</feature>
<dbReference type="InterPro" id="IPR027417">
    <property type="entry name" value="P-loop_NTPase"/>
</dbReference>
<dbReference type="PROSITE" id="PS50067">
    <property type="entry name" value="KINESIN_MOTOR_2"/>
    <property type="match status" value="1"/>
</dbReference>
<keyword evidence="1" id="KW-0067">ATP-binding</keyword>
<evidence type="ECO:0000256" key="1">
    <source>
        <dbReference type="PROSITE-ProRule" id="PRU00283"/>
    </source>
</evidence>
<accession>A0A835Z2N0</accession>
<dbReference type="GO" id="GO:0008017">
    <property type="term" value="F:microtubule binding"/>
    <property type="evidence" value="ECO:0007669"/>
    <property type="project" value="InterPro"/>
</dbReference>
<dbReference type="GO" id="GO:0005524">
    <property type="term" value="F:ATP binding"/>
    <property type="evidence" value="ECO:0007669"/>
    <property type="project" value="UniProtKB-UniRule"/>
</dbReference>
<comment type="similarity">
    <text evidence="1">Belongs to the TRAFAC class myosin-kinesin ATPase superfamily. Kinesin family.</text>
</comment>
<evidence type="ECO:0000256" key="2">
    <source>
        <dbReference type="SAM" id="Coils"/>
    </source>
</evidence>
<evidence type="ECO:0000256" key="3">
    <source>
        <dbReference type="SAM" id="MobiDB-lite"/>
    </source>
</evidence>
<name>A0A835Z2N0_9STRA</name>
<feature type="region of interest" description="Disordered" evidence="3">
    <location>
        <begin position="940"/>
        <end position="962"/>
    </location>
</feature>
<dbReference type="GO" id="GO:0007018">
    <property type="term" value="P:microtubule-based movement"/>
    <property type="evidence" value="ECO:0007669"/>
    <property type="project" value="InterPro"/>
</dbReference>
<feature type="binding site" evidence="1">
    <location>
        <begin position="104"/>
        <end position="111"/>
    </location>
    <ligand>
        <name>ATP</name>
        <dbReference type="ChEBI" id="CHEBI:30616"/>
    </ligand>
</feature>
<dbReference type="PRINTS" id="PR00380">
    <property type="entry name" value="KINESINHEAVY"/>
</dbReference>
<dbReference type="EMBL" id="JAFCMP010000143">
    <property type="protein sequence ID" value="KAG5185114.1"/>
    <property type="molecule type" value="Genomic_DNA"/>
</dbReference>
<dbReference type="SUPFAM" id="SSF52540">
    <property type="entry name" value="P-loop containing nucleoside triphosphate hydrolases"/>
    <property type="match status" value="1"/>
</dbReference>
<feature type="compositionally biased region" description="Gly residues" evidence="3">
    <location>
        <begin position="1008"/>
        <end position="1017"/>
    </location>
</feature>